<accession>A0A9W8R4B4</accession>
<dbReference type="AlphaFoldDB" id="A0A9W8R4B4"/>
<dbReference type="EMBL" id="JAOQAV010000022">
    <property type="protein sequence ID" value="KAJ4185666.1"/>
    <property type="molecule type" value="Genomic_DNA"/>
</dbReference>
<name>A0A9W8R4B4_9HYPO</name>
<evidence type="ECO:0000256" key="1">
    <source>
        <dbReference type="SAM" id="Phobius"/>
    </source>
</evidence>
<keyword evidence="3" id="KW-1185">Reference proteome</keyword>
<protein>
    <submittedName>
        <fullName evidence="2">Uncharacterized protein</fullName>
    </submittedName>
</protein>
<feature type="transmembrane region" description="Helical" evidence="1">
    <location>
        <begin position="32"/>
        <end position="54"/>
    </location>
</feature>
<keyword evidence="1" id="KW-1133">Transmembrane helix</keyword>
<organism evidence="2 3">
    <name type="scientific">Fusarium falciforme</name>
    <dbReference type="NCBI Taxonomy" id="195108"/>
    <lineage>
        <taxon>Eukaryota</taxon>
        <taxon>Fungi</taxon>
        <taxon>Dikarya</taxon>
        <taxon>Ascomycota</taxon>
        <taxon>Pezizomycotina</taxon>
        <taxon>Sordariomycetes</taxon>
        <taxon>Hypocreomycetidae</taxon>
        <taxon>Hypocreales</taxon>
        <taxon>Nectriaceae</taxon>
        <taxon>Fusarium</taxon>
        <taxon>Fusarium solani species complex</taxon>
    </lineage>
</organism>
<sequence>MAAVVNGVPVAIPPPEGYEVDFDNPQRNSVTAAYWLFGVGNFLALLFMLQRAYVRLVIQKTVRLEDGKAA</sequence>
<proteinExistence type="predicted"/>
<keyword evidence="1" id="KW-0812">Transmembrane</keyword>
<keyword evidence="1" id="KW-0472">Membrane</keyword>
<comment type="caution">
    <text evidence="2">The sequence shown here is derived from an EMBL/GenBank/DDBJ whole genome shotgun (WGS) entry which is preliminary data.</text>
</comment>
<reference evidence="2" key="1">
    <citation type="submission" date="2022-09" db="EMBL/GenBank/DDBJ databases">
        <title>Fusarium specimens isolated from Avocado Roots.</title>
        <authorList>
            <person name="Stajich J."/>
            <person name="Roper C."/>
            <person name="Heimlech-Rivalta G."/>
        </authorList>
    </citation>
    <scope>NUCLEOTIDE SEQUENCE</scope>
    <source>
        <strain evidence="2">A02</strain>
    </source>
</reference>
<gene>
    <name evidence="2" type="ORF">NW755_008112</name>
</gene>
<evidence type="ECO:0000313" key="3">
    <source>
        <dbReference type="Proteomes" id="UP001152087"/>
    </source>
</evidence>
<dbReference type="Proteomes" id="UP001152087">
    <property type="component" value="Unassembled WGS sequence"/>
</dbReference>
<evidence type="ECO:0000313" key="2">
    <source>
        <dbReference type="EMBL" id="KAJ4185666.1"/>
    </source>
</evidence>